<dbReference type="KEGG" id="taer:GT409_02505"/>
<dbReference type="RefSeq" id="WP_160626629.1">
    <property type="nucleotide sequence ID" value="NZ_CP047593.1"/>
</dbReference>
<accession>A0A6P1M2P5</accession>
<evidence type="ECO:0000313" key="2">
    <source>
        <dbReference type="EMBL" id="QHI68372.1"/>
    </source>
</evidence>
<feature type="signal peptide" evidence="1">
    <location>
        <begin position="1"/>
        <end position="21"/>
    </location>
</feature>
<feature type="chain" id="PRO_5027005167" evidence="1">
    <location>
        <begin position="22"/>
        <end position="686"/>
    </location>
</feature>
<dbReference type="InterPro" id="IPR017853">
    <property type="entry name" value="GH"/>
</dbReference>
<dbReference type="SUPFAM" id="SSF51445">
    <property type="entry name" value="(Trans)glycosidases"/>
    <property type="match status" value="1"/>
</dbReference>
<name>A0A6P1M2P5_9BACT</name>
<gene>
    <name evidence="2" type="ORF">GT409_02505</name>
</gene>
<sequence length="686" mass="77117">MNRKTKLCTFTLSLWAVICFAITAEVIEAASSTVPNGVRMLTAKVDPLTEVSIQVGPHQRSVLERERYFVVYHPPGHYSDERAAELKSINVLPARGTGPYYPTFGLPEHHDEGADEKSVNQSWVKRYLRAKERYGKTPHALAGGMLGPEINASQHKSSAKKSGTEATMQVKYSKAIRSDAYDKAAQKLLSWVRTLRAAGASMPTWYTAINEPDASWKGTENPNVDHARYTRHLAKVFAAAEPEIKIAGPCSSWPYPQPNWARWRDDGTEKAFIDIAGDVVGTYDFHFYSKGYWADDRKPKLRQPHPSLVLGQYNGNQNVWDYGRMEAYLDLIAAYHQHRWKTPPKEVIISEFGRQAVMPQLGPWENEFKEWLYMTTVNRIWMGLIDRAEVSLAVPFILAESDHNYGPKRGQTMYTRPNAPEDLSLKRTRFFDFYGFYDQLHGTRVATSVQGAKPNEDCLRTLSFRAGRMLYIWLHNPSAIAGEPVGVALDISGATRNDFKKARIRRMFWDGPIPKRHSDSDVEGTLRIDRQFEPFDLSSPLVLQGEETVILEVPLSDLAGHERVQSVRQTFFAENVMVDLEDKSTAHTDVVLPALDSVQKVSIHFGLARDQGFDNDLRLVINGHPAGILDLSSSKGIAAFHRRMTVDVAPSILKAGSNRVEIVSEIPLQGGTPKWVSTAIDLTHSK</sequence>
<proteinExistence type="predicted"/>
<organism evidence="2 3">
    <name type="scientific">Tichowtungia aerotolerans</name>
    <dbReference type="NCBI Taxonomy" id="2697043"/>
    <lineage>
        <taxon>Bacteria</taxon>
        <taxon>Pseudomonadati</taxon>
        <taxon>Kiritimatiellota</taxon>
        <taxon>Tichowtungiia</taxon>
        <taxon>Tichowtungiales</taxon>
        <taxon>Tichowtungiaceae</taxon>
        <taxon>Tichowtungia</taxon>
    </lineage>
</organism>
<dbReference type="EMBL" id="CP047593">
    <property type="protein sequence ID" value="QHI68372.1"/>
    <property type="molecule type" value="Genomic_DNA"/>
</dbReference>
<dbReference type="AlphaFoldDB" id="A0A6P1M2P5"/>
<evidence type="ECO:0000256" key="1">
    <source>
        <dbReference type="SAM" id="SignalP"/>
    </source>
</evidence>
<evidence type="ECO:0000313" key="3">
    <source>
        <dbReference type="Proteomes" id="UP000464954"/>
    </source>
</evidence>
<keyword evidence="3" id="KW-1185">Reference proteome</keyword>
<keyword evidence="1" id="KW-0732">Signal</keyword>
<dbReference type="Gene3D" id="3.20.20.80">
    <property type="entry name" value="Glycosidases"/>
    <property type="match status" value="1"/>
</dbReference>
<dbReference type="Proteomes" id="UP000464954">
    <property type="component" value="Chromosome"/>
</dbReference>
<reference evidence="2 3" key="1">
    <citation type="submission" date="2020-01" db="EMBL/GenBank/DDBJ databases">
        <title>Ponticoccus aerotolerans gen. nov., sp. nov., an anaerobic bacterium and proposal of Ponticoccusceae fam. nov., Ponticoccusles ord. nov. and Ponticoccuse classis nov. in the phylum Kiritimatiellaeota.</title>
        <authorList>
            <person name="Zhou L.Y."/>
            <person name="Du Z.J."/>
        </authorList>
    </citation>
    <scope>NUCLEOTIDE SEQUENCE [LARGE SCALE GENOMIC DNA]</scope>
    <source>
        <strain evidence="2 3">S-5007</strain>
    </source>
</reference>
<protein>
    <submittedName>
        <fullName evidence="2">Uncharacterized protein</fullName>
    </submittedName>
</protein>